<protein>
    <recommendedName>
        <fullName evidence="3">SYO1-like TPR repeats domain-containing protein</fullName>
    </recommendedName>
</protein>
<sequence>MGKVKKSKKNPRSRVNPLKKKPETAAPVADEGKSQVLPLINKLKSADAKEKAMAIGTLNILAENPQMRKLLLKERIVATVMEYALNDNSREVVVESFGLLRNLAIEEGYDVVKYMWRQNVWASLQAAFEAIAAQFASGWDDLAGPEKALVYDWCENVLSLVVVMATTDEVIFESVFNKIDPLLQFVYTALSQKQSPRLVHAGLDFIYEFLSESTQFVDLVSSQAEKLPLANLDAQGDRLTGVYVDGIKYNFTSSPDDYARILLSLYDTCSSVDLEGIIKLLQSTEPISADTDSATHAKAQAEARADLRALEVSLDLITSILEGLSINERKFNAPVKLSDDLLQNVLFAKVWPMITEIVKFELNHDGSLYLLNRALYAMNNFCWLMLANQKLPVQWFEHSNAGWDLVDAVVQKASSQSANDLQKTTLSIMWGISKAQGPQIKNKLRREFVDSLITTVGTINHEDDDQVDLKLAIMGFLASVAPQLEDITLIGAVGNFLMQTAETMSTPVNANCTRLTIEALNLIYDLFGDKEYPYDQPVFVAQGYLPRLEALEPQVKVMFKKVDRNKFNQLKVEAEEAWVNLGRFIEYKHDEQK</sequence>
<dbReference type="EMBL" id="SWFT01000082">
    <property type="protein sequence ID" value="KAA8902805.1"/>
    <property type="molecule type" value="Genomic_DNA"/>
</dbReference>
<feature type="region of interest" description="Disordered" evidence="2">
    <location>
        <begin position="1"/>
        <end position="31"/>
    </location>
</feature>
<dbReference type="PANTHER" id="PTHR13347">
    <property type="entry name" value="HEAT REPEAT-CONTAINING PROTEIN 3"/>
    <property type="match status" value="1"/>
</dbReference>
<evidence type="ECO:0000259" key="3">
    <source>
        <dbReference type="Pfam" id="PF25567"/>
    </source>
</evidence>
<dbReference type="Gene3D" id="1.25.10.10">
    <property type="entry name" value="Leucine-rich Repeat Variant"/>
    <property type="match status" value="1"/>
</dbReference>
<dbReference type="AlphaFoldDB" id="A0A642UVU8"/>
<comment type="similarity">
    <text evidence="1">Belongs to the nuclear import and ribosome assembly adapter family.</text>
</comment>
<name>A0A642UVU8_DIURU</name>
<feature type="domain" description="SYO1-like TPR repeats" evidence="3">
    <location>
        <begin position="370"/>
        <end position="590"/>
    </location>
</feature>
<dbReference type="GO" id="GO:0006606">
    <property type="term" value="P:protein import into nucleus"/>
    <property type="evidence" value="ECO:0007669"/>
    <property type="project" value="TreeGrafter"/>
</dbReference>
<organism evidence="4 5">
    <name type="scientific">Diutina rugosa</name>
    <name type="common">Yeast</name>
    <name type="synonym">Candida rugosa</name>
    <dbReference type="NCBI Taxonomy" id="5481"/>
    <lineage>
        <taxon>Eukaryota</taxon>
        <taxon>Fungi</taxon>
        <taxon>Dikarya</taxon>
        <taxon>Ascomycota</taxon>
        <taxon>Saccharomycotina</taxon>
        <taxon>Pichiomycetes</taxon>
        <taxon>Debaryomycetaceae</taxon>
        <taxon>Diutina</taxon>
    </lineage>
</organism>
<dbReference type="InterPro" id="IPR052616">
    <property type="entry name" value="SYO1-like"/>
</dbReference>
<accession>A0A642UVU8</accession>
<evidence type="ECO:0000313" key="4">
    <source>
        <dbReference type="EMBL" id="KAA8902805.1"/>
    </source>
</evidence>
<dbReference type="InterPro" id="IPR011989">
    <property type="entry name" value="ARM-like"/>
</dbReference>
<dbReference type="OMA" id="ADMDMVT"/>
<dbReference type="OrthoDB" id="288703at2759"/>
<comment type="caution">
    <text evidence="4">The sequence shown here is derived from an EMBL/GenBank/DDBJ whole genome shotgun (WGS) entry which is preliminary data.</text>
</comment>
<reference evidence="4 5" key="1">
    <citation type="submission" date="2019-07" db="EMBL/GenBank/DDBJ databases">
        <title>Genome assembly of two rare yeast pathogens: Diutina rugosa and Trichomonascus ciferrii.</title>
        <authorList>
            <person name="Mixao V."/>
            <person name="Saus E."/>
            <person name="Hansen A."/>
            <person name="Lass-Flor C."/>
            <person name="Gabaldon T."/>
        </authorList>
    </citation>
    <scope>NUCLEOTIDE SEQUENCE [LARGE SCALE GENOMIC DNA]</scope>
    <source>
        <strain evidence="4 5">CBS 613</strain>
    </source>
</reference>
<evidence type="ECO:0000256" key="1">
    <source>
        <dbReference type="ARBA" id="ARBA00049983"/>
    </source>
</evidence>
<dbReference type="SUPFAM" id="SSF48371">
    <property type="entry name" value="ARM repeat"/>
    <property type="match status" value="1"/>
</dbReference>
<dbReference type="Pfam" id="PF25567">
    <property type="entry name" value="TPR_SYO1"/>
    <property type="match status" value="1"/>
</dbReference>
<gene>
    <name evidence="4" type="ORF">DIURU_002701</name>
</gene>
<keyword evidence="5" id="KW-1185">Reference proteome</keyword>
<dbReference type="GO" id="GO:0051082">
    <property type="term" value="F:unfolded protein binding"/>
    <property type="evidence" value="ECO:0007669"/>
    <property type="project" value="TreeGrafter"/>
</dbReference>
<feature type="compositionally biased region" description="Basic residues" evidence="2">
    <location>
        <begin position="1"/>
        <end position="12"/>
    </location>
</feature>
<dbReference type="GeneID" id="54781352"/>
<proteinExistence type="inferred from homology"/>
<evidence type="ECO:0000313" key="5">
    <source>
        <dbReference type="Proteomes" id="UP000449547"/>
    </source>
</evidence>
<dbReference type="RefSeq" id="XP_034012553.1">
    <property type="nucleotide sequence ID" value="XM_034155382.1"/>
</dbReference>
<dbReference type="VEuPathDB" id="FungiDB:DIURU_002701"/>
<dbReference type="InterPro" id="IPR016024">
    <property type="entry name" value="ARM-type_fold"/>
</dbReference>
<dbReference type="GO" id="GO:0042273">
    <property type="term" value="P:ribosomal large subunit biogenesis"/>
    <property type="evidence" value="ECO:0007669"/>
    <property type="project" value="TreeGrafter"/>
</dbReference>
<dbReference type="InterPro" id="IPR057990">
    <property type="entry name" value="TPR_SYO1"/>
</dbReference>
<evidence type="ECO:0000256" key="2">
    <source>
        <dbReference type="SAM" id="MobiDB-lite"/>
    </source>
</evidence>
<dbReference type="CDD" id="cd13394">
    <property type="entry name" value="Syo1_like"/>
    <property type="match status" value="1"/>
</dbReference>
<dbReference type="Proteomes" id="UP000449547">
    <property type="component" value="Unassembled WGS sequence"/>
</dbReference>
<dbReference type="PANTHER" id="PTHR13347:SF1">
    <property type="entry name" value="HEAT REPEAT-CONTAINING PROTEIN 3"/>
    <property type="match status" value="1"/>
</dbReference>